<comment type="caution">
    <text evidence="2">The sequence shown here is derived from an EMBL/GenBank/DDBJ whole genome shotgun (WGS) entry which is preliminary data.</text>
</comment>
<gene>
    <name evidence="2" type="ORF">CDAR_302731</name>
</gene>
<dbReference type="AlphaFoldDB" id="A0AAV4V4Y5"/>
<organism evidence="2 3">
    <name type="scientific">Caerostris darwini</name>
    <dbReference type="NCBI Taxonomy" id="1538125"/>
    <lineage>
        <taxon>Eukaryota</taxon>
        <taxon>Metazoa</taxon>
        <taxon>Ecdysozoa</taxon>
        <taxon>Arthropoda</taxon>
        <taxon>Chelicerata</taxon>
        <taxon>Arachnida</taxon>
        <taxon>Araneae</taxon>
        <taxon>Araneomorphae</taxon>
        <taxon>Entelegynae</taxon>
        <taxon>Araneoidea</taxon>
        <taxon>Araneidae</taxon>
        <taxon>Caerostris</taxon>
    </lineage>
</organism>
<accession>A0AAV4V4Y5</accession>
<proteinExistence type="predicted"/>
<dbReference type="Proteomes" id="UP001054837">
    <property type="component" value="Unassembled WGS sequence"/>
</dbReference>
<evidence type="ECO:0000313" key="2">
    <source>
        <dbReference type="EMBL" id="GIY64729.1"/>
    </source>
</evidence>
<reference evidence="2 3" key="1">
    <citation type="submission" date="2021-06" db="EMBL/GenBank/DDBJ databases">
        <title>Caerostris darwini draft genome.</title>
        <authorList>
            <person name="Kono N."/>
            <person name="Arakawa K."/>
        </authorList>
    </citation>
    <scope>NUCLEOTIDE SEQUENCE [LARGE SCALE GENOMIC DNA]</scope>
</reference>
<keyword evidence="3" id="KW-1185">Reference proteome</keyword>
<sequence>MQLRLQTESGIALNYFSMPFPSNDFPPGPRFSAPPPTLMVGHLYRGSNSLCACSLAQSRPHIAAARWILRIPLASHPRGHPHLPINKLGFKRGKRARQ</sequence>
<protein>
    <submittedName>
        <fullName evidence="2">Uncharacterized protein</fullName>
    </submittedName>
</protein>
<dbReference type="EMBL" id="BPLQ01012350">
    <property type="protein sequence ID" value="GIY64729.1"/>
    <property type="molecule type" value="Genomic_DNA"/>
</dbReference>
<feature type="compositionally biased region" description="Basic residues" evidence="1">
    <location>
        <begin position="89"/>
        <end position="98"/>
    </location>
</feature>
<evidence type="ECO:0000313" key="3">
    <source>
        <dbReference type="Proteomes" id="UP001054837"/>
    </source>
</evidence>
<evidence type="ECO:0000256" key="1">
    <source>
        <dbReference type="SAM" id="MobiDB-lite"/>
    </source>
</evidence>
<feature type="region of interest" description="Disordered" evidence="1">
    <location>
        <begin position="77"/>
        <end position="98"/>
    </location>
</feature>
<name>A0AAV4V4Y5_9ARAC</name>